<keyword evidence="3 11" id="KW-0554">One-carbon metabolism</keyword>
<dbReference type="GO" id="GO:0035999">
    <property type="term" value="P:tetrahydrofolate interconversion"/>
    <property type="evidence" value="ECO:0007669"/>
    <property type="project" value="UniProtKB-UniRule"/>
</dbReference>
<evidence type="ECO:0000256" key="8">
    <source>
        <dbReference type="ARBA" id="ARBA00023102"/>
    </source>
</evidence>
<gene>
    <name evidence="11" type="primary">folD</name>
    <name evidence="14" type="ORF">UT08_C0010G0056</name>
</gene>
<dbReference type="SUPFAM" id="SSF51735">
    <property type="entry name" value="NAD(P)-binding Rossmann-fold domains"/>
    <property type="match status" value="1"/>
</dbReference>
<keyword evidence="6 11" id="KW-0521">NADP</keyword>
<dbReference type="Gene3D" id="3.40.50.10860">
    <property type="entry name" value="Leucine Dehydrogenase, chain A, domain 1"/>
    <property type="match status" value="1"/>
</dbReference>
<dbReference type="Proteomes" id="UP000034081">
    <property type="component" value="Unassembled WGS sequence"/>
</dbReference>
<name>A0A0G0NGY3_9BACT</name>
<evidence type="ECO:0000256" key="10">
    <source>
        <dbReference type="ARBA" id="ARBA00023268"/>
    </source>
</evidence>
<keyword evidence="5 11" id="KW-0378">Hydrolase</keyword>
<evidence type="ECO:0000256" key="1">
    <source>
        <dbReference type="ARBA" id="ARBA00004777"/>
    </source>
</evidence>
<dbReference type="PANTHER" id="PTHR48099:SF5">
    <property type="entry name" value="C-1-TETRAHYDROFOLATE SYNTHASE, CYTOPLASMIC"/>
    <property type="match status" value="1"/>
</dbReference>
<evidence type="ECO:0000259" key="12">
    <source>
        <dbReference type="Pfam" id="PF00763"/>
    </source>
</evidence>
<keyword evidence="4 11" id="KW-0658">Purine biosynthesis</keyword>
<dbReference type="PATRIC" id="fig|1618570.3.peg.967"/>
<dbReference type="InterPro" id="IPR036291">
    <property type="entry name" value="NAD(P)-bd_dom_sf"/>
</dbReference>
<dbReference type="EMBL" id="LBVL01000010">
    <property type="protein sequence ID" value="KKQ85129.1"/>
    <property type="molecule type" value="Genomic_DNA"/>
</dbReference>
<dbReference type="GO" id="GO:0004477">
    <property type="term" value="F:methenyltetrahydrofolate cyclohydrolase activity"/>
    <property type="evidence" value="ECO:0007669"/>
    <property type="project" value="UniProtKB-UniRule"/>
</dbReference>
<dbReference type="EC" id="1.5.1.5" evidence="11"/>
<dbReference type="AlphaFoldDB" id="A0A0G0NGY3"/>
<dbReference type="InterPro" id="IPR000672">
    <property type="entry name" value="THF_DH/CycHdrlase"/>
</dbReference>
<evidence type="ECO:0000256" key="4">
    <source>
        <dbReference type="ARBA" id="ARBA00022755"/>
    </source>
</evidence>
<dbReference type="InterPro" id="IPR020630">
    <property type="entry name" value="THF_DH/CycHdrlase_cat_dom"/>
</dbReference>
<reference evidence="14 15" key="1">
    <citation type="journal article" date="2015" name="Nature">
        <title>rRNA introns, odd ribosomes, and small enigmatic genomes across a large radiation of phyla.</title>
        <authorList>
            <person name="Brown C.T."/>
            <person name="Hug L.A."/>
            <person name="Thomas B.C."/>
            <person name="Sharon I."/>
            <person name="Castelle C.J."/>
            <person name="Singh A."/>
            <person name="Wilkins M.J."/>
            <person name="Williams K.H."/>
            <person name="Banfield J.F."/>
        </authorList>
    </citation>
    <scope>NUCLEOTIDE SEQUENCE [LARGE SCALE GENOMIC DNA]</scope>
</reference>
<organism evidence="14 15">
    <name type="scientific">Candidatus Woesebacteria bacterium GW2011_GWB1_38_8</name>
    <dbReference type="NCBI Taxonomy" id="1618570"/>
    <lineage>
        <taxon>Bacteria</taxon>
        <taxon>Candidatus Woeseibacteriota</taxon>
    </lineage>
</organism>
<keyword evidence="7 11" id="KW-0560">Oxidoreductase</keyword>
<evidence type="ECO:0000256" key="7">
    <source>
        <dbReference type="ARBA" id="ARBA00023002"/>
    </source>
</evidence>
<dbReference type="GO" id="GO:0004488">
    <property type="term" value="F:methylenetetrahydrofolate dehydrogenase (NADP+) activity"/>
    <property type="evidence" value="ECO:0007669"/>
    <property type="project" value="UniProtKB-UniRule"/>
</dbReference>
<dbReference type="HAMAP" id="MF_01576">
    <property type="entry name" value="THF_DHG_CYH"/>
    <property type="match status" value="1"/>
</dbReference>
<proteinExistence type="inferred from homology"/>
<evidence type="ECO:0000313" key="14">
    <source>
        <dbReference type="EMBL" id="KKQ85129.1"/>
    </source>
</evidence>
<dbReference type="Gene3D" id="3.40.50.720">
    <property type="entry name" value="NAD(P)-binding Rossmann-like Domain"/>
    <property type="match status" value="1"/>
</dbReference>
<accession>A0A0G0NGY3</accession>
<sequence length="276" mass="30542">MNTQVFDGKAHAKQKEEDLRYRIQDLRKKGVVPKLVSILVGDDPASHLYISLKKKAGERVGAEVDVRSMMSDVRREEIVGLIQALNKNKSVHGIMVQLPLPKKFSRKDRDEMINTISKEKDVDGLREDSLFLTPTVKAVLEVIREATPYVVRQSYREYPYTVCVVGYRGFEGRKILNVLNEMGYEVEGLGRKTSDLKQKTKGADILISVTGTPGIIGKEEIKNGAVVIDVGSPRGDVKTEEILNKASFISPVPGGVGPVTISCLLENLVEAARPLK</sequence>
<comment type="catalytic activity">
    <reaction evidence="11">
        <text>(6R)-5,10-methylene-5,6,7,8-tetrahydrofolate + NADP(+) = (6R)-5,10-methenyltetrahydrofolate + NADPH</text>
        <dbReference type="Rhea" id="RHEA:22812"/>
        <dbReference type="ChEBI" id="CHEBI:15636"/>
        <dbReference type="ChEBI" id="CHEBI:57455"/>
        <dbReference type="ChEBI" id="CHEBI:57783"/>
        <dbReference type="ChEBI" id="CHEBI:58349"/>
        <dbReference type="EC" id="1.5.1.5"/>
    </reaction>
</comment>
<comment type="catalytic activity">
    <reaction evidence="11">
        <text>(6R)-5,10-methenyltetrahydrofolate + H2O = (6R)-10-formyltetrahydrofolate + H(+)</text>
        <dbReference type="Rhea" id="RHEA:23700"/>
        <dbReference type="ChEBI" id="CHEBI:15377"/>
        <dbReference type="ChEBI" id="CHEBI:15378"/>
        <dbReference type="ChEBI" id="CHEBI:57455"/>
        <dbReference type="ChEBI" id="CHEBI:195366"/>
        <dbReference type="EC" id="3.5.4.9"/>
    </reaction>
</comment>
<dbReference type="PRINTS" id="PR00085">
    <property type="entry name" value="THFDHDRGNASE"/>
</dbReference>
<comment type="subunit">
    <text evidence="2 11">Homodimer.</text>
</comment>
<comment type="caution">
    <text evidence="11">Lacks conserved residue(s) required for the propagation of feature annotation.</text>
</comment>
<dbReference type="SUPFAM" id="SSF53223">
    <property type="entry name" value="Aminoacid dehydrogenase-like, N-terminal domain"/>
    <property type="match status" value="1"/>
</dbReference>
<dbReference type="Pfam" id="PF02882">
    <property type="entry name" value="THF_DHG_CYH_C"/>
    <property type="match status" value="1"/>
</dbReference>
<protein>
    <recommendedName>
        <fullName evidence="11">Bifunctional protein FolD</fullName>
    </recommendedName>
    <domain>
        <recommendedName>
            <fullName evidence="11">Methylenetetrahydrofolate dehydrogenase</fullName>
            <ecNumber evidence="11">1.5.1.5</ecNumber>
        </recommendedName>
    </domain>
    <domain>
        <recommendedName>
            <fullName evidence="11">Methenyltetrahydrofolate cyclohydrolase</fullName>
            <ecNumber evidence="11">3.5.4.9</ecNumber>
        </recommendedName>
    </domain>
</protein>
<evidence type="ECO:0000256" key="2">
    <source>
        <dbReference type="ARBA" id="ARBA00011738"/>
    </source>
</evidence>
<dbReference type="PANTHER" id="PTHR48099">
    <property type="entry name" value="C-1-TETRAHYDROFOLATE SYNTHASE, CYTOPLASMIC-RELATED"/>
    <property type="match status" value="1"/>
</dbReference>
<dbReference type="UniPathway" id="UPA00193"/>
<dbReference type="GO" id="GO:0009086">
    <property type="term" value="P:methionine biosynthetic process"/>
    <property type="evidence" value="ECO:0007669"/>
    <property type="project" value="UniProtKB-KW"/>
</dbReference>
<evidence type="ECO:0000256" key="5">
    <source>
        <dbReference type="ARBA" id="ARBA00022801"/>
    </source>
</evidence>
<keyword evidence="10 11" id="KW-0511">Multifunctional enzyme</keyword>
<feature type="domain" description="Tetrahydrofolate dehydrogenase/cyclohydrolase NAD(P)-binding" evidence="13">
    <location>
        <begin position="161"/>
        <end position="273"/>
    </location>
</feature>
<keyword evidence="11" id="KW-0028">Amino-acid biosynthesis</keyword>
<dbReference type="Pfam" id="PF00763">
    <property type="entry name" value="THF_DHG_CYH"/>
    <property type="match status" value="1"/>
</dbReference>
<feature type="domain" description="Tetrahydrofolate dehydrogenase/cyclohydrolase catalytic" evidence="12">
    <location>
        <begin position="7"/>
        <end position="123"/>
    </location>
</feature>
<evidence type="ECO:0000256" key="6">
    <source>
        <dbReference type="ARBA" id="ARBA00022857"/>
    </source>
</evidence>
<dbReference type="InterPro" id="IPR046346">
    <property type="entry name" value="Aminoacid_DH-like_N_sf"/>
</dbReference>
<dbReference type="FunFam" id="3.40.50.10860:FF:000005">
    <property type="entry name" value="C-1-tetrahydrofolate synthase, cytoplasmic, putative"/>
    <property type="match status" value="1"/>
</dbReference>
<dbReference type="GO" id="GO:0006164">
    <property type="term" value="P:purine nucleotide biosynthetic process"/>
    <property type="evidence" value="ECO:0007669"/>
    <property type="project" value="UniProtKB-KW"/>
</dbReference>
<dbReference type="EC" id="3.5.4.9" evidence="11"/>
<comment type="pathway">
    <text evidence="1 11">One-carbon metabolism; tetrahydrofolate interconversion.</text>
</comment>
<evidence type="ECO:0000256" key="11">
    <source>
        <dbReference type="HAMAP-Rule" id="MF_01576"/>
    </source>
</evidence>
<evidence type="ECO:0000256" key="9">
    <source>
        <dbReference type="ARBA" id="ARBA00023167"/>
    </source>
</evidence>
<comment type="function">
    <text evidence="11">Catalyzes the oxidation of 5,10-methylenetetrahydrofolate to 5,10-methenyltetrahydrofolate and then the hydrolysis of 5,10-methenyltetrahydrofolate to 10-formyltetrahydrofolate.</text>
</comment>
<keyword evidence="8 11" id="KW-0368">Histidine biosynthesis</keyword>
<evidence type="ECO:0000313" key="15">
    <source>
        <dbReference type="Proteomes" id="UP000034081"/>
    </source>
</evidence>
<comment type="caution">
    <text evidence="14">The sequence shown here is derived from an EMBL/GenBank/DDBJ whole genome shotgun (WGS) entry which is preliminary data.</text>
</comment>
<dbReference type="STRING" id="1618570.UT08_C0010G0056"/>
<keyword evidence="9 11" id="KW-0486">Methionine biosynthesis</keyword>
<dbReference type="InterPro" id="IPR020631">
    <property type="entry name" value="THF_DH/CycHdrlase_NAD-bd_dom"/>
</dbReference>
<dbReference type="GO" id="GO:0000105">
    <property type="term" value="P:L-histidine biosynthetic process"/>
    <property type="evidence" value="ECO:0007669"/>
    <property type="project" value="UniProtKB-KW"/>
</dbReference>
<dbReference type="GO" id="GO:0005829">
    <property type="term" value="C:cytosol"/>
    <property type="evidence" value="ECO:0007669"/>
    <property type="project" value="TreeGrafter"/>
</dbReference>
<evidence type="ECO:0000259" key="13">
    <source>
        <dbReference type="Pfam" id="PF02882"/>
    </source>
</evidence>
<comment type="similarity">
    <text evidence="11">Belongs to the tetrahydrofolate dehydrogenase/cyclohydrolase family.</text>
</comment>
<evidence type="ECO:0000256" key="3">
    <source>
        <dbReference type="ARBA" id="ARBA00022563"/>
    </source>
</evidence>